<feature type="region of interest" description="Disordered" evidence="11">
    <location>
        <begin position="110"/>
        <end position="129"/>
    </location>
</feature>
<evidence type="ECO:0000256" key="4">
    <source>
        <dbReference type="ARBA" id="ARBA00022763"/>
    </source>
</evidence>
<accession>A0A1X7VQ10</accession>
<dbReference type="Pfam" id="PF00097">
    <property type="entry name" value="zf-C3HC4"/>
    <property type="match status" value="1"/>
</dbReference>
<dbReference type="InterPro" id="IPR013083">
    <property type="entry name" value="Znf_RING/FYVE/PHD"/>
</dbReference>
<dbReference type="InParanoid" id="A0A1X7VQ10"/>
<dbReference type="PROSITE" id="PS00518">
    <property type="entry name" value="ZF_RING_1"/>
    <property type="match status" value="1"/>
</dbReference>
<evidence type="ECO:0000259" key="12">
    <source>
        <dbReference type="PROSITE" id="PS50089"/>
    </source>
</evidence>
<dbReference type="InterPro" id="IPR031099">
    <property type="entry name" value="BRCA1-associated"/>
</dbReference>
<dbReference type="SUPFAM" id="SSF57850">
    <property type="entry name" value="RING/U-box"/>
    <property type="match status" value="1"/>
</dbReference>
<sequence>MDEDQEETPAGDSFDKTDAIRETLRSIRQTLQCPICLEQLKNPCLTQCLHQFCRECIQTVISTTTAANKPKCPLCKEQICKRGLTDSSRMEEVISAMKDLEAALLIDTGLTSTPPPPVSHSSLQAGNRGGGTPGILIHSVLHPTPQKPTR</sequence>
<dbReference type="InterPro" id="IPR001841">
    <property type="entry name" value="Znf_RING"/>
</dbReference>
<protein>
    <recommendedName>
        <fullName evidence="12">RING-type domain-containing protein</fullName>
    </recommendedName>
</protein>
<evidence type="ECO:0000256" key="3">
    <source>
        <dbReference type="ARBA" id="ARBA00022737"/>
    </source>
</evidence>
<proteinExistence type="predicted"/>
<dbReference type="GO" id="GO:0008270">
    <property type="term" value="F:zinc ion binding"/>
    <property type="evidence" value="ECO:0007669"/>
    <property type="project" value="UniProtKB-KW"/>
</dbReference>
<dbReference type="GO" id="GO:0005634">
    <property type="term" value="C:nucleus"/>
    <property type="evidence" value="ECO:0007669"/>
    <property type="project" value="UniProtKB-SubCell"/>
</dbReference>
<keyword evidence="5 10" id="KW-0863">Zinc-finger</keyword>
<evidence type="ECO:0000256" key="9">
    <source>
        <dbReference type="ARBA" id="ARBA00023306"/>
    </source>
</evidence>
<dbReference type="GO" id="GO:0045944">
    <property type="term" value="P:positive regulation of transcription by RNA polymerase II"/>
    <property type="evidence" value="ECO:0007669"/>
    <property type="project" value="TreeGrafter"/>
</dbReference>
<dbReference type="PROSITE" id="PS50089">
    <property type="entry name" value="ZF_RING_2"/>
    <property type="match status" value="1"/>
</dbReference>
<keyword evidence="6" id="KW-0862">Zinc</keyword>
<evidence type="ECO:0000256" key="2">
    <source>
        <dbReference type="ARBA" id="ARBA00022723"/>
    </source>
</evidence>
<keyword evidence="3" id="KW-0677">Repeat</keyword>
<reference evidence="13" key="1">
    <citation type="submission" date="2017-05" db="UniProtKB">
        <authorList>
            <consortium name="EnsemblMetazoa"/>
        </authorList>
    </citation>
    <scope>IDENTIFICATION</scope>
</reference>
<evidence type="ECO:0000256" key="1">
    <source>
        <dbReference type="ARBA" id="ARBA00004123"/>
    </source>
</evidence>
<keyword evidence="9" id="KW-0131">Cell cycle</keyword>
<evidence type="ECO:0000256" key="5">
    <source>
        <dbReference type="ARBA" id="ARBA00022771"/>
    </source>
</evidence>
<dbReference type="InterPro" id="IPR017907">
    <property type="entry name" value="Znf_RING_CS"/>
</dbReference>
<dbReference type="eggNOG" id="KOG4362">
    <property type="taxonomic scope" value="Eukaryota"/>
</dbReference>
<dbReference type="STRING" id="400682.A0A1X7VQ10"/>
<dbReference type="GO" id="GO:0004842">
    <property type="term" value="F:ubiquitin-protein transferase activity"/>
    <property type="evidence" value="ECO:0007669"/>
    <property type="project" value="TreeGrafter"/>
</dbReference>
<dbReference type="PANTHER" id="PTHR13763">
    <property type="entry name" value="BREAST CANCER TYPE 1 SUSCEPTIBILITY PROTEIN BRCA1"/>
    <property type="match status" value="1"/>
</dbReference>
<dbReference type="InterPro" id="IPR018957">
    <property type="entry name" value="Znf_C3HC4_RING-type"/>
</dbReference>
<keyword evidence="2" id="KW-0479">Metal-binding</keyword>
<evidence type="ECO:0000256" key="6">
    <source>
        <dbReference type="ARBA" id="ARBA00022833"/>
    </source>
</evidence>
<keyword evidence="4" id="KW-0227">DNA damage</keyword>
<dbReference type="AlphaFoldDB" id="A0A1X7VQ10"/>
<evidence type="ECO:0000256" key="11">
    <source>
        <dbReference type="SAM" id="MobiDB-lite"/>
    </source>
</evidence>
<keyword evidence="8" id="KW-0539">Nucleus</keyword>
<evidence type="ECO:0000256" key="10">
    <source>
        <dbReference type="PROSITE-ProRule" id="PRU00175"/>
    </source>
</evidence>
<dbReference type="GO" id="GO:0000724">
    <property type="term" value="P:double-strand break repair via homologous recombination"/>
    <property type="evidence" value="ECO:0007669"/>
    <property type="project" value="TreeGrafter"/>
</dbReference>
<evidence type="ECO:0000256" key="7">
    <source>
        <dbReference type="ARBA" id="ARBA00023204"/>
    </source>
</evidence>
<dbReference type="EnsemblMetazoa" id="Aqu2.1.42167_001">
    <property type="protein sequence ID" value="Aqu2.1.42167_001"/>
    <property type="gene ID" value="Aqu2.1.42167"/>
</dbReference>
<feature type="domain" description="RING-type" evidence="12">
    <location>
        <begin position="33"/>
        <end position="76"/>
    </location>
</feature>
<comment type="subcellular location">
    <subcellularLocation>
        <location evidence="1">Nucleus</location>
    </subcellularLocation>
</comment>
<dbReference type="SMART" id="SM00184">
    <property type="entry name" value="RING"/>
    <property type="match status" value="1"/>
</dbReference>
<evidence type="ECO:0000256" key="8">
    <source>
        <dbReference type="ARBA" id="ARBA00023242"/>
    </source>
</evidence>
<dbReference type="PANTHER" id="PTHR13763:SF0">
    <property type="entry name" value="BREAST CANCER TYPE 1 SUSCEPTIBILITY PROTEIN"/>
    <property type="match status" value="1"/>
</dbReference>
<dbReference type="OMA" id="CKEQICK"/>
<keyword evidence="7" id="KW-0234">DNA repair</keyword>
<name>A0A1X7VQ10_AMPQE</name>
<organism evidence="13">
    <name type="scientific">Amphimedon queenslandica</name>
    <name type="common">Sponge</name>
    <dbReference type="NCBI Taxonomy" id="400682"/>
    <lineage>
        <taxon>Eukaryota</taxon>
        <taxon>Metazoa</taxon>
        <taxon>Porifera</taxon>
        <taxon>Demospongiae</taxon>
        <taxon>Heteroscleromorpha</taxon>
        <taxon>Haplosclerida</taxon>
        <taxon>Niphatidae</taxon>
        <taxon>Amphimedon</taxon>
    </lineage>
</organism>
<dbReference type="Gene3D" id="3.30.40.10">
    <property type="entry name" value="Zinc/RING finger domain, C3HC4 (zinc finger)"/>
    <property type="match status" value="1"/>
</dbReference>
<evidence type="ECO:0000313" key="13">
    <source>
        <dbReference type="EnsemblMetazoa" id="Aqu2.1.42167_001"/>
    </source>
</evidence>